<sequence>MSLLEVKNLRIEYPSRHGVHAAVKSLSFNIERGEIVGVVGESGAGKSTVGNAVIDLLSPPGRIASGDVFLDGEKVSGLTPEQMRKVRGSKIGFIFQDPMTSLNPLFTVEQQLTETIHANMKVTDEEAYQRALSLMNQVGIPQPENRLKQYPHQFSGGMRQRVVIAIALAGEPDLIIADEPTTALDVSIQDQILSLIRELCIKNNVGCMLVTHDMGVVSNVTDRVAVMYRGDLVEFGPTKKVLGDPDHPYTRSLISAVPRSDVKLSRFPLVSYIEEAHEMEPLDVKNHWLGQSQDHRDYSGSLLTVENVNLRFVTKDSLFESRREYVQASNNVSFEVFEGETFGLVGESGSGKSTIARVIAGLYAPNSGKVTFEGIDLTSLKSENERRPLRRQMQMVFQNPYTSMNPRMKIFDIIAEPIRFHKLTRNETETRQIVNDLLDHVGLGKMAGVKYPHEFSGGQRQRISIARALATRPRLLICDEPTSALDVSVQAQILNLLKDLQDELNLTMLFISHDLPVIRQMCDRVGVMQMGTLLEVAPTEQLFQSPQHEYSKQLISLMPEFTGLREEVKTA</sequence>
<protein>
    <submittedName>
        <fullName evidence="9">ABC transporter ATP-binding protein</fullName>
    </submittedName>
</protein>
<comment type="similarity">
    <text evidence="2">Belongs to the ABC transporter superfamily.</text>
</comment>
<dbReference type="InterPro" id="IPR013563">
    <property type="entry name" value="Oligopep_ABC_C"/>
</dbReference>
<evidence type="ECO:0000313" key="10">
    <source>
        <dbReference type="Proteomes" id="UP001155586"/>
    </source>
</evidence>
<reference evidence="9" key="1">
    <citation type="submission" date="2022-02" db="EMBL/GenBank/DDBJ databases">
        <title>Vibrio sp. nov., a new bacterium isolated from Bohai sea, China.</title>
        <authorList>
            <person name="Yuan Y."/>
        </authorList>
    </citation>
    <scope>NUCLEOTIDE SEQUENCE</scope>
    <source>
        <strain evidence="9">DBSS07</strain>
    </source>
</reference>
<evidence type="ECO:0000256" key="2">
    <source>
        <dbReference type="ARBA" id="ARBA00005417"/>
    </source>
</evidence>
<dbReference type="GO" id="GO:0015833">
    <property type="term" value="P:peptide transport"/>
    <property type="evidence" value="ECO:0007669"/>
    <property type="project" value="InterPro"/>
</dbReference>
<evidence type="ECO:0000256" key="6">
    <source>
        <dbReference type="ARBA" id="ARBA00022840"/>
    </source>
</evidence>
<keyword evidence="10" id="KW-1185">Reference proteome</keyword>
<dbReference type="InterPro" id="IPR050388">
    <property type="entry name" value="ABC_Ni/Peptide_Import"/>
</dbReference>
<dbReference type="GO" id="GO:0005886">
    <property type="term" value="C:plasma membrane"/>
    <property type="evidence" value="ECO:0007669"/>
    <property type="project" value="UniProtKB-SubCell"/>
</dbReference>
<keyword evidence="7" id="KW-0472">Membrane</keyword>
<dbReference type="SUPFAM" id="SSF52540">
    <property type="entry name" value="P-loop containing nucleoside triphosphate hydrolases"/>
    <property type="match status" value="2"/>
</dbReference>
<dbReference type="PANTHER" id="PTHR43297:SF7">
    <property type="entry name" value="D,D-DIPEPTIDE TRANSPORT ATP-BINDING PROTEIN DDPD-RELATED"/>
    <property type="match status" value="1"/>
</dbReference>
<evidence type="ECO:0000256" key="4">
    <source>
        <dbReference type="ARBA" id="ARBA00022475"/>
    </source>
</evidence>
<dbReference type="AlphaFoldDB" id="A0A9X3CCI5"/>
<proteinExistence type="inferred from homology"/>
<evidence type="ECO:0000256" key="1">
    <source>
        <dbReference type="ARBA" id="ARBA00004417"/>
    </source>
</evidence>
<dbReference type="EMBL" id="JAKRRX010000018">
    <property type="protein sequence ID" value="MCW8333198.1"/>
    <property type="molecule type" value="Genomic_DNA"/>
</dbReference>
<evidence type="ECO:0000256" key="3">
    <source>
        <dbReference type="ARBA" id="ARBA00022448"/>
    </source>
</evidence>
<name>A0A9X3CCI5_9VIBR</name>
<dbReference type="Pfam" id="PF08352">
    <property type="entry name" value="oligo_HPY"/>
    <property type="match status" value="2"/>
</dbReference>
<dbReference type="PROSITE" id="PS50893">
    <property type="entry name" value="ABC_TRANSPORTER_2"/>
    <property type="match status" value="2"/>
</dbReference>
<dbReference type="NCBIfam" id="NF008453">
    <property type="entry name" value="PRK11308.1"/>
    <property type="match status" value="2"/>
</dbReference>
<dbReference type="InterPro" id="IPR017871">
    <property type="entry name" value="ABC_transporter-like_CS"/>
</dbReference>
<dbReference type="GO" id="GO:0055085">
    <property type="term" value="P:transmembrane transport"/>
    <property type="evidence" value="ECO:0007669"/>
    <property type="project" value="UniProtKB-ARBA"/>
</dbReference>
<dbReference type="PANTHER" id="PTHR43297">
    <property type="entry name" value="OLIGOPEPTIDE TRANSPORT ATP-BINDING PROTEIN APPD"/>
    <property type="match status" value="1"/>
</dbReference>
<dbReference type="SMART" id="SM00382">
    <property type="entry name" value="AAA"/>
    <property type="match status" value="2"/>
</dbReference>
<organism evidence="9 10">
    <name type="scientific">Vibrio paucivorans</name>
    <dbReference type="NCBI Taxonomy" id="2829489"/>
    <lineage>
        <taxon>Bacteria</taxon>
        <taxon>Pseudomonadati</taxon>
        <taxon>Pseudomonadota</taxon>
        <taxon>Gammaproteobacteria</taxon>
        <taxon>Vibrionales</taxon>
        <taxon>Vibrionaceae</taxon>
        <taxon>Vibrio</taxon>
    </lineage>
</organism>
<accession>A0A9X3CCI5</accession>
<dbReference type="NCBIfam" id="NF007739">
    <property type="entry name" value="PRK10419.1"/>
    <property type="match status" value="2"/>
</dbReference>
<keyword evidence="6 9" id="KW-0067">ATP-binding</keyword>
<keyword evidence="5" id="KW-0547">Nucleotide-binding</keyword>
<comment type="caution">
    <text evidence="9">The sequence shown here is derived from an EMBL/GenBank/DDBJ whole genome shotgun (WGS) entry which is preliminary data.</text>
</comment>
<keyword evidence="3" id="KW-0813">Transport</keyword>
<dbReference type="GO" id="GO:0005524">
    <property type="term" value="F:ATP binding"/>
    <property type="evidence" value="ECO:0007669"/>
    <property type="project" value="UniProtKB-KW"/>
</dbReference>
<feature type="domain" description="ABC transporter" evidence="8">
    <location>
        <begin position="313"/>
        <end position="555"/>
    </location>
</feature>
<gene>
    <name evidence="9" type="ORF">MD483_05100</name>
</gene>
<feature type="domain" description="ABC transporter" evidence="8">
    <location>
        <begin position="4"/>
        <end position="254"/>
    </location>
</feature>
<dbReference type="Gene3D" id="3.40.50.300">
    <property type="entry name" value="P-loop containing nucleotide triphosphate hydrolases"/>
    <property type="match status" value="2"/>
</dbReference>
<evidence type="ECO:0000259" key="8">
    <source>
        <dbReference type="PROSITE" id="PS50893"/>
    </source>
</evidence>
<dbReference type="PROSITE" id="PS00211">
    <property type="entry name" value="ABC_TRANSPORTER_1"/>
    <property type="match status" value="2"/>
</dbReference>
<comment type="subcellular location">
    <subcellularLocation>
        <location evidence="1">Cell inner membrane</location>
        <topology evidence="1">Peripheral membrane protein</topology>
    </subcellularLocation>
</comment>
<dbReference type="GO" id="GO:0016887">
    <property type="term" value="F:ATP hydrolysis activity"/>
    <property type="evidence" value="ECO:0007669"/>
    <property type="project" value="InterPro"/>
</dbReference>
<dbReference type="RefSeq" id="WP_265686838.1">
    <property type="nucleotide sequence ID" value="NZ_JAKRRX010000018.1"/>
</dbReference>
<dbReference type="Proteomes" id="UP001155586">
    <property type="component" value="Unassembled WGS sequence"/>
</dbReference>
<keyword evidence="4" id="KW-1003">Cell membrane</keyword>
<evidence type="ECO:0000256" key="5">
    <source>
        <dbReference type="ARBA" id="ARBA00022741"/>
    </source>
</evidence>
<dbReference type="InterPro" id="IPR027417">
    <property type="entry name" value="P-loop_NTPase"/>
</dbReference>
<dbReference type="InterPro" id="IPR003439">
    <property type="entry name" value="ABC_transporter-like_ATP-bd"/>
</dbReference>
<evidence type="ECO:0000256" key="7">
    <source>
        <dbReference type="ARBA" id="ARBA00023136"/>
    </source>
</evidence>
<evidence type="ECO:0000313" key="9">
    <source>
        <dbReference type="EMBL" id="MCW8333198.1"/>
    </source>
</evidence>
<dbReference type="FunFam" id="3.40.50.300:FF:000016">
    <property type="entry name" value="Oligopeptide ABC transporter ATP-binding component"/>
    <property type="match status" value="2"/>
</dbReference>
<dbReference type="Pfam" id="PF00005">
    <property type="entry name" value="ABC_tran"/>
    <property type="match status" value="2"/>
</dbReference>
<dbReference type="InterPro" id="IPR003593">
    <property type="entry name" value="AAA+_ATPase"/>
</dbReference>
<dbReference type="CDD" id="cd03257">
    <property type="entry name" value="ABC_NikE_OppD_transporters"/>
    <property type="match status" value="2"/>
</dbReference>